<dbReference type="PANTHER" id="PTHR45523">
    <property type="entry name" value="TETRATRICOPEPTIDE REPEAT (TPR)-CONTAINING PROTEIN-RELATED"/>
    <property type="match status" value="1"/>
</dbReference>
<dbReference type="InterPro" id="IPR019734">
    <property type="entry name" value="TPR_rpt"/>
</dbReference>
<dbReference type="AlphaFoldDB" id="N1QZF5"/>
<dbReference type="PANTHER" id="PTHR45523:SF1">
    <property type="entry name" value="TETRATRICOPEPTIDE REPEAT (TPR)-CONTAINING PROTEIN"/>
    <property type="match status" value="1"/>
</dbReference>
<name>N1QZF5_AEGTA</name>
<evidence type="ECO:0000313" key="2">
    <source>
        <dbReference type="EnsemblPlants" id="EMT16956"/>
    </source>
</evidence>
<proteinExistence type="predicted"/>
<dbReference type="InterPro" id="IPR011990">
    <property type="entry name" value="TPR-like_helical_dom_sf"/>
</dbReference>
<accession>N1QZF5</accession>
<dbReference type="SMART" id="SM00028">
    <property type="entry name" value="TPR"/>
    <property type="match status" value="8"/>
</dbReference>
<evidence type="ECO:0000256" key="1">
    <source>
        <dbReference type="SAM" id="MobiDB-lite"/>
    </source>
</evidence>
<dbReference type="Gene3D" id="1.25.40.10">
    <property type="entry name" value="Tetratricopeptide repeat domain"/>
    <property type="match status" value="3"/>
</dbReference>
<feature type="compositionally biased region" description="Low complexity" evidence="1">
    <location>
        <begin position="38"/>
        <end position="49"/>
    </location>
</feature>
<dbReference type="SUPFAM" id="SSF48452">
    <property type="entry name" value="TPR-like"/>
    <property type="match status" value="2"/>
</dbReference>
<organism evidence="2">
    <name type="scientific">Aegilops tauschii</name>
    <name type="common">Tausch's goatgrass</name>
    <name type="synonym">Aegilops squarrosa</name>
    <dbReference type="NCBI Taxonomy" id="37682"/>
    <lineage>
        <taxon>Eukaryota</taxon>
        <taxon>Viridiplantae</taxon>
        <taxon>Streptophyta</taxon>
        <taxon>Embryophyta</taxon>
        <taxon>Tracheophyta</taxon>
        <taxon>Spermatophyta</taxon>
        <taxon>Magnoliopsida</taxon>
        <taxon>Liliopsida</taxon>
        <taxon>Poales</taxon>
        <taxon>Poaceae</taxon>
        <taxon>BOP clade</taxon>
        <taxon>Pooideae</taxon>
        <taxon>Triticodae</taxon>
        <taxon>Triticeae</taxon>
        <taxon>Triticinae</taxon>
        <taxon>Aegilops</taxon>
    </lineage>
</organism>
<dbReference type="Pfam" id="PF13424">
    <property type="entry name" value="TPR_12"/>
    <property type="match status" value="1"/>
</dbReference>
<sequence>MLEAQPPPPPRAMMLADLNVDPPESDGEDHPPTPKPNPAIAAAAPVVAVDSSTRSCNDEGSLAKSMTTTKEPDTVECEDVEQHCPGASVSREEKVSNLKAALVNVARKMPKNAHAHFMLGLMYQRLGQPQKAIIAYDKSSEILLQDEQEVRRPDLLSSVRIHHAQCILQASMGDSFDEELDASELSEILVKLKSSVELDPRQAAVWNILGLVLLRGGQLQCLNRNFLEYYLIVHPVQSAISVFSTLTTVAPDYLDSLANLGVAYIQSGDLELATKCFQELVLKDQSHPAALVNYGALLLCKYGSLAAGASGTVNAGSYLHQKEALVAAKECLLAAVRSDPKAASIWVNLANAYHMAGEHRNSKRCLEQALEHPRWRLGSGETPVGLSDTDAATPVGAAGPSWRASGRPFLSPRRVPGETLGSSVVIVAVLLGGADWYRCFGALELGGRSSAAKFEPNHMPARYAIAVHRIRDAVRSQCSDDQLIWAANEMATVLKEGDTSVVDLPVAWAGLAMAHRAQHEIAAAYDGEQAILNEAEERALYTLKQAIQEDPDDAVQWHQLGLYNMCTTQFSRSVNFLKAAIARSPECCYAWSNLGIALQLSNDPSSETVYKRALVLSSSQQSYAILSNIGILYRQHRLYELARKMLSRSLEICPGYAPANNNLGLVFVAEGRWEDAVSCFEKAVKSDDLLDAAKSNLAKALALAKKQ</sequence>
<feature type="region of interest" description="Disordered" evidence="1">
    <location>
        <begin position="1"/>
        <end position="73"/>
    </location>
</feature>
<protein>
    <submittedName>
        <fullName evidence="2">Putative UDP-N-acetylglucosamine--peptide N-acetylglucosaminyltransferase SEC</fullName>
    </submittedName>
</protein>
<feature type="compositionally biased region" description="Pro residues" evidence="1">
    <location>
        <begin position="1"/>
        <end position="11"/>
    </location>
</feature>
<dbReference type="EnsemblPlants" id="EMT16956">
    <property type="protein sequence ID" value="EMT16956"/>
    <property type="gene ID" value="F775_07263"/>
</dbReference>
<reference evidence="2" key="1">
    <citation type="submission" date="2015-06" db="UniProtKB">
        <authorList>
            <consortium name="EnsemblPlants"/>
        </authorList>
    </citation>
    <scope>IDENTIFICATION</scope>
</reference>
<dbReference type="PROSITE" id="PS50005">
    <property type="entry name" value="TPR"/>
    <property type="match status" value="2"/>
</dbReference>
<dbReference type="Pfam" id="PF13181">
    <property type="entry name" value="TPR_8"/>
    <property type="match status" value="3"/>
</dbReference>